<sequence length="2217" mass="249620">MASPPGTDATLPHTQALSTPKRSASTSPDCDSSDSKRRRLSEDDVVIEEVIEPEYDSSYAIDSIIMHPAQDTFEPCDHQHRVATDFGPQQNDLLGLSSAIIDTTKYIPLHVIRPIAEWLHEHVITIQALDPLSEESILMYKHNAPTFSTLAGCLHQLLEVQDALEQQRHLHRAFRSQLLAFFETFYQDTIEFALRMTYLAPGFLDEALHSATSQQSIEPTVLMFPILAARFLSAELPFTHDLMKKHGFDFSRVKTAQKTYDLLPRVLQRLLDRLLEEGDRINGGWNCVEAILQLMGLPLYAKSMPEQSSTRTLRDLQHTVSSLHTRLLPVLSRKSPKTFRHSFYPTLYQSIRFYLKRLLERLDTRDVQSFLRMLWTMVGYQPDDTVEQLSSGDCMLVCRFTWQIEVAKTLIRTDFMTARKHGVCFLQALLQQACQDHKPSAVDLHPVIRAIRDIVVQSAIVPYIFGPQSHAGLMWNTKGILAFLALTGAWDIKLTDYVWSTCTESSDDELIKSAFSALDEAVQYLDYSNSLDLLTRFRTTKADKLSLFAAEFLDRLLRRINTTDTQVWAQSDQLAMPYMICMDILNKMDDAPPSPAVSEIYAIATTQLQLPLAQRISTSDQVAITEQCTKDIRQQTCRANVGSTILQHYLRWARQQHMPYDNFVVPSLDEAVADFVRVVRQLDSSRAAISMATRGRVLSRVELAMYLTPSAPPTTSELECEQKFWDHAVGHAAVRRLKQDALEHMLCIALHEGCESPAVTFLKRRLILALPSMPSSLASKSLITFLEKDVVSTHGIDATIEELNHDVLWQELLRLELLVQNGEVQVAALQAICKVLHSSPLASGFLLYQLEALAIKTVQLDDSHQCRYVRRSFEIFRHLLRDDQVVATLSINITKLESLLGCQTRNIAKQAFFLLHSLPLSVTSCETHLDADDCSQQLVGRPWFVAYAVDSVIKEVQHSDQAENYNSDTACKALVAVVDVLLNAMDTIYDDVLEAIVTRTNALVEIMLDREEYCNRDNQEARLSDLCSSLLKRARTVLSTCSAQQNLSLFASLYDLFLTTCRLSLAFWATDAAKETFEALHSCFKYSEVSVPYFSSIKSSIHNHLNKLPNEIIEAYMSTLTDVLPNVLYRPELAGLICCSLLDVVSRSGSWQTEERVSALLSSLTSTLWMHEHRETTLNRLQDNVIVSLLDLMHYTVQVLENMKGCSARHISAEDVFDRLLYPVGYSDATSSPSRQSSPEKAKQADTPADALQEYKLPPLLHLETRHKCFKLIASLCRGPQEYTKILQRFNTVIGQTESNDWRSSDDTGIRPATDPCGLINLGMTCYVNSLLQQIFSNIHLRSALLSLKIVDAERQKLLVHIQRLFSRLQDSVRAAISTSDLANAMNISPLIQDDVHSFYTIFMGALEDDILVEAERKRFMALYTGKSITRILGSCGHLSQQDETLNGLSITVQNKISLEASLAEYFHPEALDGDNKYQCTLCTTDTDGGFVSAVKSTHLESVPDNVSICLKRCSINAYGLEEKNNDGFHFPQQIDFACYQQGQHKRANSAIGPDMFTLVGVVVHTGTLSSGHYWSFVKRHNASYDSPTGWIRLEDHYVSYLSWEEMYKESVGGPDHRSSAYMLLYQRIEALDATESLLEPHLLVALPNPPKLPPRVSIPPLYRRELDLANRADYRTSHAFDPSLRDLLAFLTSANTRISYKDGTNDHSTDDLDLLCQASSNVTASYMINIALSRDDQADVKMIDEFLETTGDDAVHFLQALNGDKESTSKIYCHRNGSLVHSLSDSRRMALRAMKDSGYESYHAALNTTLDLHHRLLDEHIIERCSPNWIHYFGFLCDIARFGEQELDQVVMTGYIHFAAYVSQLGASGPVNTRQSRLTPPNADEFEVLLKFLSAVILRIRSASKDRLNDRCQAISPVLTTIEVQDTRILPWLLVAIKQDWTRRQLSDFVVCRLLESLIKLDFEGIHALLRNTIEVCCYDDDSLAETIAPVALACIRTYGSGIHSSRILLAILTSLDEEVIAGESIVDLLHSAMGVAPRAVIDSMHVWVVKCAAAELDQQKRAVDLVNIILAGDPIRRPGILDEIINRLMQVEETMSNLLVPAVESALPASQRRFIVTILEMFCAFRGRLQKQIALVDDVITDERLATAVQTLLDQCESVDRVLLSLGQWQASTRVRLSRSKVVEDTEEESSEDDEDTTADETSDREEDGTETDEK</sequence>
<feature type="domain" description="USP" evidence="2">
    <location>
        <begin position="1317"/>
        <end position="1629"/>
    </location>
</feature>
<dbReference type="GO" id="GO:0004843">
    <property type="term" value="F:cysteine-type deubiquitinase activity"/>
    <property type="evidence" value="ECO:0007669"/>
    <property type="project" value="InterPro"/>
</dbReference>
<dbReference type="Proteomes" id="UP000503462">
    <property type="component" value="Chromosome 4"/>
</dbReference>
<feature type="region of interest" description="Disordered" evidence="1">
    <location>
        <begin position="2179"/>
        <end position="2217"/>
    </location>
</feature>
<dbReference type="Pfam" id="PF00443">
    <property type="entry name" value="UCH"/>
    <property type="match status" value="1"/>
</dbReference>
<dbReference type="OrthoDB" id="420187at2759"/>
<dbReference type="InterPro" id="IPR050164">
    <property type="entry name" value="Peptidase_C19"/>
</dbReference>
<dbReference type="InterPro" id="IPR001394">
    <property type="entry name" value="Peptidase_C19_UCH"/>
</dbReference>
<dbReference type="GO" id="GO:0005829">
    <property type="term" value="C:cytosol"/>
    <property type="evidence" value="ECO:0007669"/>
    <property type="project" value="TreeGrafter"/>
</dbReference>
<gene>
    <name evidence="3" type="ORF">AMS68_006616</name>
</gene>
<evidence type="ECO:0000313" key="4">
    <source>
        <dbReference type="Proteomes" id="UP000503462"/>
    </source>
</evidence>
<dbReference type="SUPFAM" id="SSF54001">
    <property type="entry name" value="Cysteine proteinases"/>
    <property type="match status" value="1"/>
</dbReference>
<dbReference type="PANTHER" id="PTHR24006">
    <property type="entry name" value="UBIQUITIN CARBOXYL-TERMINAL HYDROLASE"/>
    <property type="match status" value="1"/>
</dbReference>
<protein>
    <recommendedName>
        <fullName evidence="2">USP domain-containing protein</fullName>
    </recommendedName>
</protein>
<proteinExistence type="predicted"/>
<evidence type="ECO:0000313" key="3">
    <source>
        <dbReference type="EMBL" id="QIX01099.1"/>
    </source>
</evidence>
<dbReference type="PROSITE" id="PS00972">
    <property type="entry name" value="USP_1"/>
    <property type="match status" value="1"/>
</dbReference>
<dbReference type="InterPro" id="IPR028889">
    <property type="entry name" value="USP"/>
</dbReference>
<dbReference type="PROSITE" id="PS00973">
    <property type="entry name" value="USP_2"/>
    <property type="match status" value="1"/>
</dbReference>
<evidence type="ECO:0000259" key="2">
    <source>
        <dbReference type="PROSITE" id="PS50235"/>
    </source>
</evidence>
<reference evidence="3 4" key="1">
    <citation type="journal article" date="2016" name="Sci. Rep.">
        <title>Peltaster fructicola genome reveals evolution from an invasive phytopathogen to an ectophytic parasite.</title>
        <authorList>
            <person name="Xu C."/>
            <person name="Chen H."/>
            <person name="Gleason M.L."/>
            <person name="Xu J.R."/>
            <person name="Liu H."/>
            <person name="Zhang R."/>
            <person name="Sun G."/>
        </authorList>
    </citation>
    <scope>NUCLEOTIDE SEQUENCE [LARGE SCALE GENOMIC DNA]</scope>
    <source>
        <strain evidence="3 4">LNHT1506</strain>
    </source>
</reference>
<accession>A0A6H0Y2L8</accession>
<dbReference type="InterPro" id="IPR018200">
    <property type="entry name" value="USP_CS"/>
</dbReference>
<dbReference type="GO" id="GO:0016579">
    <property type="term" value="P:protein deubiquitination"/>
    <property type="evidence" value="ECO:0007669"/>
    <property type="project" value="InterPro"/>
</dbReference>
<organism evidence="3 4">
    <name type="scientific">Peltaster fructicola</name>
    <dbReference type="NCBI Taxonomy" id="286661"/>
    <lineage>
        <taxon>Eukaryota</taxon>
        <taxon>Fungi</taxon>
        <taxon>Dikarya</taxon>
        <taxon>Ascomycota</taxon>
        <taxon>Pezizomycotina</taxon>
        <taxon>Dothideomycetes</taxon>
        <taxon>Dothideomycetes incertae sedis</taxon>
        <taxon>Peltaster</taxon>
    </lineage>
</organism>
<feature type="region of interest" description="Disordered" evidence="1">
    <location>
        <begin position="1"/>
        <end position="41"/>
    </location>
</feature>
<dbReference type="GO" id="GO:0005634">
    <property type="term" value="C:nucleus"/>
    <property type="evidence" value="ECO:0007669"/>
    <property type="project" value="TreeGrafter"/>
</dbReference>
<dbReference type="InterPro" id="IPR038765">
    <property type="entry name" value="Papain-like_cys_pep_sf"/>
</dbReference>
<feature type="compositionally biased region" description="Polar residues" evidence="1">
    <location>
        <begin position="12"/>
        <end position="30"/>
    </location>
</feature>
<dbReference type="EMBL" id="CP051142">
    <property type="protein sequence ID" value="QIX01099.1"/>
    <property type="molecule type" value="Genomic_DNA"/>
</dbReference>
<name>A0A6H0Y2L8_9PEZI</name>
<dbReference type="PANTHER" id="PTHR24006:SF925">
    <property type="entry name" value="UBIQUITINYL HYDROLASE 1"/>
    <property type="match status" value="1"/>
</dbReference>
<keyword evidence="4" id="KW-1185">Reference proteome</keyword>
<dbReference type="Gene3D" id="3.90.70.10">
    <property type="entry name" value="Cysteine proteinases"/>
    <property type="match status" value="1"/>
</dbReference>
<evidence type="ECO:0000256" key="1">
    <source>
        <dbReference type="SAM" id="MobiDB-lite"/>
    </source>
</evidence>
<feature type="region of interest" description="Disordered" evidence="1">
    <location>
        <begin position="1228"/>
        <end position="1248"/>
    </location>
</feature>
<feature type="compositionally biased region" description="Acidic residues" evidence="1">
    <location>
        <begin position="2187"/>
        <end position="2217"/>
    </location>
</feature>
<feature type="compositionally biased region" description="Polar residues" evidence="1">
    <location>
        <begin position="1228"/>
        <end position="1237"/>
    </location>
</feature>
<dbReference type="PROSITE" id="PS50235">
    <property type="entry name" value="USP_3"/>
    <property type="match status" value="1"/>
</dbReference>